<dbReference type="EMBL" id="JARJCW010000041">
    <property type="protein sequence ID" value="KAJ7206047.1"/>
    <property type="molecule type" value="Genomic_DNA"/>
</dbReference>
<gene>
    <name evidence="2" type="ORF">GGX14DRAFT_644028</name>
</gene>
<protein>
    <submittedName>
        <fullName evidence="2">Uncharacterized protein</fullName>
    </submittedName>
</protein>
<name>A0AAD6YCQ6_9AGAR</name>
<dbReference type="Proteomes" id="UP001219525">
    <property type="component" value="Unassembled WGS sequence"/>
</dbReference>
<keyword evidence="3" id="KW-1185">Reference proteome</keyword>
<evidence type="ECO:0000256" key="1">
    <source>
        <dbReference type="SAM" id="MobiDB-lite"/>
    </source>
</evidence>
<organism evidence="2 3">
    <name type="scientific">Mycena pura</name>
    <dbReference type="NCBI Taxonomy" id="153505"/>
    <lineage>
        <taxon>Eukaryota</taxon>
        <taxon>Fungi</taxon>
        <taxon>Dikarya</taxon>
        <taxon>Basidiomycota</taxon>
        <taxon>Agaricomycotina</taxon>
        <taxon>Agaricomycetes</taxon>
        <taxon>Agaricomycetidae</taxon>
        <taxon>Agaricales</taxon>
        <taxon>Marasmiineae</taxon>
        <taxon>Mycenaceae</taxon>
        <taxon>Mycena</taxon>
    </lineage>
</organism>
<evidence type="ECO:0000313" key="3">
    <source>
        <dbReference type="Proteomes" id="UP001219525"/>
    </source>
</evidence>
<proteinExistence type="predicted"/>
<dbReference type="AlphaFoldDB" id="A0AAD6YCQ6"/>
<evidence type="ECO:0000313" key="2">
    <source>
        <dbReference type="EMBL" id="KAJ7206047.1"/>
    </source>
</evidence>
<sequence length="268" mass="28473">MPTVSRRLPRRLPLLLPHPIHCMHTNIPHIIVLCSVFLKYPVSGQHPDQYYLKCICSTGLSTTLPSTNNFHLASSRETLAAGCTPSPPLPAGQSKAPRQGDGDGGPAAARGVCGAVWAADAPPPHATLSPFPSTASTKKGTKEMCVYRPAPAGAAPVVVGQATAVVGSPFPATNAANQCICCQCGLPGCYKEGKCVEKWGLGTVRKKMKRIERHGMLKTAAFQARMHRTDTLPALYRERELPSLVGVHAALPVDTNADIASTVILTYH</sequence>
<accession>A0AAD6YCQ6</accession>
<reference evidence="2" key="1">
    <citation type="submission" date="2023-03" db="EMBL/GenBank/DDBJ databases">
        <title>Massive genome expansion in bonnet fungi (Mycena s.s.) driven by repeated elements and novel gene families across ecological guilds.</title>
        <authorList>
            <consortium name="Lawrence Berkeley National Laboratory"/>
            <person name="Harder C.B."/>
            <person name="Miyauchi S."/>
            <person name="Viragh M."/>
            <person name="Kuo A."/>
            <person name="Thoen E."/>
            <person name="Andreopoulos B."/>
            <person name="Lu D."/>
            <person name="Skrede I."/>
            <person name="Drula E."/>
            <person name="Henrissat B."/>
            <person name="Morin E."/>
            <person name="Kohler A."/>
            <person name="Barry K."/>
            <person name="LaButti K."/>
            <person name="Morin E."/>
            <person name="Salamov A."/>
            <person name="Lipzen A."/>
            <person name="Mereny Z."/>
            <person name="Hegedus B."/>
            <person name="Baldrian P."/>
            <person name="Stursova M."/>
            <person name="Weitz H."/>
            <person name="Taylor A."/>
            <person name="Grigoriev I.V."/>
            <person name="Nagy L.G."/>
            <person name="Martin F."/>
            <person name="Kauserud H."/>
        </authorList>
    </citation>
    <scope>NUCLEOTIDE SEQUENCE</scope>
    <source>
        <strain evidence="2">9144</strain>
    </source>
</reference>
<comment type="caution">
    <text evidence="2">The sequence shown here is derived from an EMBL/GenBank/DDBJ whole genome shotgun (WGS) entry which is preliminary data.</text>
</comment>
<feature type="region of interest" description="Disordered" evidence="1">
    <location>
        <begin position="83"/>
        <end position="107"/>
    </location>
</feature>